<dbReference type="InParanoid" id="A0A5C3P2A1"/>
<name>A0A5C3P2A1_9APHY</name>
<feature type="region of interest" description="Disordered" evidence="1">
    <location>
        <begin position="487"/>
        <end position="636"/>
    </location>
</feature>
<evidence type="ECO:0000313" key="3">
    <source>
        <dbReference type="Proteomes" id="UP000308197"/>
    </source>
</evidence>
<sequence length="636" mass="69861">MLAAKTMRCKSISPNDVRMTLPAKGTGCRWIRLNDVLTPTPPTIRLAIDVSWQASQAGWPSDSPAPLGQPGEVWEYDSEPLEAKFGRAAWDGDRGTSSRDTAQERQLRYQYMEIAGDACPIPGGLCSLPSSPKRLTSNSRESSMSRASYDADSAFDVPVDGRGIDADVLRRALQACQFEDRRYADSFASSSPPSTPRNCRSPGSPAARTDYSAEDDLSIHSDTDLRLHRKALKAAAAVSVTPPPVLFQPDEDWWPTILLWHGRGDIAALGLDTRRSTAQGGLQVLHVLHDMPMEFDRRVRVASIPASTVVSALAKPSPAVDVPPPAPVPRPTVARKSRRVKIKFSPEERTAALVEWLETTDDGRYLRAPELLEIVNTSPGSGAQPITRLLGWVAFVTSLLGKGPDQQEFDAPLAAQGRLVNKTVIAKFLDRGHDWVKHLFNVRQLQDAQIPAVDAAIEDLKDHDEVLGVGRLARLLKAVAEGEPLSDWVQRPPKMTGARSTPVSDEDNDIKKEKRHDDHDDRSAEEKSDDDDRSAEEKSSNDERSAEEKSSNEEESSDEEESSKVAQADDGYADDEAEEDDEGDEGEHGKQVPTQAERDAEHDSDADAEGETDVEDEIRQHHGEHNDDMSVFISPS</sequence>
<feature type="compositionally biased region" description="Low complexity" evidence="1">
    <location>
        <begin position="134"/>
        <end position="148"/>
    </location>
</feature>
<feature type="compositionally biased region" description="Basic and acidic residues" evidence="1">
    <location>
        <begin position="617"/>
        <end position="628"/>
    </location>
</feature>
<protein>
    <submittedName>
        <fullName evidence="2">Uncharacterized protein</fullName>
    </submittedName>
</protein>
<dbReference type="STRING" id="1314778.A0A5C3P2A1"/>
<organism evidence="2 3">
    <name type="scientific">Polyporus arcularius HHB13444</name>
    <dbReference type="NCBI Taxonomy" id="1314778"/>
    <lineage>
        <taxon>Eukaryota</taxon>
        <taxon>Fungi</taxon>
        <taxon>Dikarya</taxon>
        <taxon>Basidiomycota</taxon>
        <taxon>Agaricomycotina</taxon>
        <taxon>Agaricomycetes</taxon>
        <taxon>Polyporales</taxon>
        <taxon>Polyporaceae</taxon>
        <taxon>Polyporus</taxon>
    </lineage>
</organism>
<feature type="compositionally biased region" description="Acidic residues" evidence="1">
    <location>
        <begin position="606"/>
        <end position="616"/>
    </location>
</feature>
<feature type="compositionally biased region" description="Basic and acidic residues" evidence="1">
    <location>
        <begin position="535"/>
        <end position="552"/>
    </location>
</feature>
<proteinExistence type="predicted"/>
<dbReference type="Proteomes" id="UP000308197">
    <property type="component" value="Unassembled WGS sequence"/>
</dbReference>
<dbReference type="AlphaFoldDB" id="A0A5C3P2A1"/>
<gene>
    <name evidence="2" type="ORF">K466DRAFT_603421</name>
</gene>
<feature type="compositionally biased region" description="Polar residues" evidence="1">
    <location>
        <begin position="187"/>
        <end position="198"/>
    </location>
</feature>
<accession>A0A5C3P2A1</accession>
<evidence type="ECO:0000313" key="2">
    <source>
        <dbReference type="EMBL" id="TFK82748.1"/>
    </source>
</evidence>
<keyword evidence="3" id="KW-1185">Reference proteome</keyword>
<reference evidence="2 3" key="1">
    <citation type="journal article" date="2019" name="Nat. Ecol. Evol.">
        <title>Megaphylogeny resolves global patterns of mushroom evolution.</title>
        <authorList>
            <person name="Varga T."/>
            <person name="Krizsan K."/>
            <person name="Foldi C."/>
            <person name="Dima B."/>
            <person name="Sanchez-Garcia M."/>
            <person name="Sanchez-Ramirez S."/>
            <person name="Szollosi G.J."/>
            <person name="Szarkandi J.G."/>
            <person name="Papp V."/>
            <person name="Albert L."/>
            <person name="Andreopoulos W."/>
            <person name="Angelini C."/>
            <person name="Antonin V."/>
            <person name="Barry K.W."/>
            <person name="Bougher N.L."/>
            <person name="Buchanan P."/>
            <person name="Buyck B."/>
            <person name="Bense V."/>
            <person name="Catcheside P."/>
            <person name="Chovatia M."/>
            <person name="Cooper J."/>
            <person name="Damon W."/>
            <person name="Desjardin D."/>
            <person name="Finy P."/>
            <person name="Geml J."/>
            <person name="Haridas S."/>
            <person name="Hughes K."/>
            <person name="Justo A."/>
            <person name="Karasinski D."/>
            <person name="Kautmanova I."/>
            <person name="Kiss B."/>
            <person name="Kocsube S."/>
            <person name="Kotiranta H."/>
            <person name="LaButti K.M."/>
            <person name="Lechner B.E."/>
            <person name="Liimatainen K."/>
            <person name="Lipzen A."/>
            <person name="Lukacs Z."/>
            <person name="Mihaltcheva S."/>
            <person name="Morgado L.N."/>
            <person name="Niskanen T."/>
            <person name="Noordeloos M.E."/>
            <person name="Ohm R.A."/>
            <person name="Ortiz-Santana B."/>
            <person name="Ovrebo C."/>
            <person name="Racz N."/>
            <person name="Riley R."/>
            <person name="Savchenko A."/>
            <person name="Shiryaev A."/>
            <person name="Soop K."/>
            <person name="Spirin V."/>
            <person name="Szebenyi C."/>
            <person name="Tomsovsky M."/>
            <person name="Tulloss R.E."/>
            <person name="Uehling J."/>
            <person name="Grigoriev I.V."/>
            <person name="Vagvolgyi C."/>
            <person name="Papp T."/>
            <person name="Martin F.M."/>
            <person name="Miettinen O."/>
            <person name="Hibbett D.S."/>
            <person name="Nagy L.G."/>
        </authorList>
    </citation>
    <scope>NUCLEOTIDE SEQUENCE [LARGE SCALE GENOMIC DNA]</scope>
    <source>
        <strain evidence="2 3">HHB13444</strain>
    </source>
</reference>
<feature type="compositionally biased region" description="Acidic residues" evidence="1">
    <location>
        <begin position="571"/>
        <end position="585"/>
    </location>
</feature>
<evidence type="ECO:0000256" key="1">
    <source>
        <dbReference type="SAM" id="MobiDB-lite"/>
    </source>
</evidence>
<feature type="region of interest" description="Disordered" evidence="1">
    <location>
        <begin position="130"/>
        <end position="149"/>
    </location>
</feature>
<dbReference type="EMBL" id="ML211453">
    <property type="protein sequence ID" value="TFK82748.1"/>
    <property type="molecule type" value="Genomic_DNA"/>
</dbReference>
<feature type="region of interest" description="Disordered" evidence="1">
    <location>
        <begin position="185"/>
        <end position="213"/>
    </location>
</feature>
<feature type="compositionally biased region" description="Basic and acidic residues" evidence="1">
    <location>
        <begin position="509"/>
        <end position="526"/>
    </location>
</feature>
<feature type="compositionally biased region" description="Basic and acidic residues" evidence="1">
    <location>
        <begin position="586"/>
        <end position="605"/>
    </location>
</feature>